<dbReference type="GO" id="GO:0050660">
    <property type="term" value="F:flavin adenine dinucleotide binding"/>
    <property type="evidence" value="ECO:0007669"/>
    <property type="project" value="UniProtKB-UniRule"/>
</dbReference>
<dbReference type="GO" id="GO:0070402">
    <property type="term" value="F:NADPH binding"/>
    <property type="evidence" value="ECO:0007669"/>
    <property type="project" value="TreeGrafter"/>
</dbReference>
<proteinExistence type="predicted"/>
<dbReference type="GO" id="GO:0050797">
    <property type="term" value="F:thymidylate synthase (FAD) activity"/>
    <property type="evidence" value="ECO:0007669"/>
    <property type="project" value="UniProtKB-UniRule"/>
</dbReference>
<sequence length="260" mass="29715">MKEVKPRVFLVGETRIIPEGMQSYLEHIGAPHWDSNAQSDAEKLTEFYGKLCYKSFAIGLNPNIRKVRESNKEYIDHVIEVGHGSVMEHAVINFAFADVSRVFTHELVRHRAGVAISQESLRFVRLTDLGFWAPTIIRESPEAMEIMGRAFEHLEGLQYKLAELFHIDEMRDFGVKKVLTSAFRRIAPIGLATAIGWSGNIRAIRHVLEMRTDPAAEEEIRIVFGQVGRLMQERYPNLFRDYTVTDVGGHPHFCTAHRKV</sequence>
<evidence type="ECO:0000256" key="1">
    <source>
        <dbReference type="NCBIfam" id="TIGR02170"/>
    </source>
</evidence>
<dbReference type="EMBL" id="MHTL01000002">
    <property type="protein sequence ID" value="OHA61362.1"/>
    <property type="molecule type" value="Genomic_DNA"/>
</dbReference>
<dbReference type="Proteomes" id="UP000177090">
    <property type="component" value="Unassembled WGS sequence"/>
</dbReference>
<dbReference type="PANTHER" id="PTHR34934:SF1">
    <property type="entry name" value="FLAVIN-DEPENDENT THYMIDYLATE SYNTHASE"/>
    <property type="match status" value="1"/>
</dbReference>
<dbReference type="Gene3D" id="3.30.1360.170">
    <property type="match status" value="1"/>
</dbReference>
<dbReference type="PANTHER" id="PTHR34934">
    <property type="entry name" value="FLAVIN-DEPENDENT THYMIDYLATE SYNTHASE"/>
    <property type="match status" value="1"/>
</dbReference>
<organism evidence="2 3">
    <name type="scientific">Candidatus Vogelbacteria bacterium RIFOXYD1_FULL_51_18</name>
    <dbReference type="NCBI Taxonomy" id="1802440"/>
    <lineage>
        <taxon>Bacteria</taxon>
        <taxon>Candidatus Vogeliibacteriota</taxon>
    </lineage>
</organism>
<dbReference type="AlphaFoldDB" id="A0A1G2QMZ0"/>
<reference evidence="2 3" key="1">
    <citation type="journal article" date="2016" name="Nat. Commun.">
        <title>Thousands of microbial genomes shed light on interconnected biogeochemical processes in an aquifer system.</title>
        <authorList>
            <person name="Anantharaman K."/>
            <person name="Brown C.T."/>
            <person name="Hug L.A."/>
            <person name="Sharon I."/>
            <person name="Castelle C.J."/>
            <person name="Probst A.J."/>
            <person name="Thomas B.C."/>
            <person name="Singh A."/>
            <person name="Wilkins M.J."/>
            <person name="Karaoz U."/>
            <person name="Brodie E.L."/>
            <person name="Williams K.H."/>
            <person name="Hubbard S.S."/>
            <person name="Banfield J.F."/>
        </authorList>
    </citation>
    <scope>NUCLEOTIDE SEQUENCE [LARGE SCALE GENOMIC DNA]</scope>
</reference>
<evidence type="ECO:0000313" key="2">
    <source>
        <dbReference type="EMBL" id="OHA61362.1"/>
    </source>
</evidence>
<dbReference type="NCBIfam" id="TIGR02170">
    <property type="entry name" value="thyX"/>
    <property type="match status" value="1"/>
</dbReference>
<comment type="caution">
    <text evidence="2">The sequence shown here is derived from an EMBL/GenBank/DDBJ whole genome shotgun (WGS) entry which is preliminary data.</text>
</comment>
<dbReference type="GO" id="GO:0004799">
    <property type="term" value="F:thymidylate synthase activity"/>
    <property type="evidence" value="ECO:0007669"/>
    <property type="project" value="TreeGrafter"/>
</dbReference>
<dbReference type="SUPFAM" id="SSF69796">
    <property type="entry name" value="Thymidylate synthase-complementing protein Thy1"/>
    <property type="match status" value="1"/>
</dbReference>
<evidence type="ECO:0000313" key="3">
    <source>
        <dbReference type="Proteomes" id="UP000177090"/>
    </source>
</evidence>
<accession>A0A1G2QMZ0</accession>
<dbReference type="PROSITE" id="PS51331">
    <property type="entry name" value="THYX"/>
    <property type="match status" value="1"/>
</dbReference>
<dbReference type="InterPro" id="IPR036098">
    <property type="entry name" value="Thymidylate_synthase_ThyX_sf"/>
</dbReference>
<dbReference type="STRING" id="1802440.A2569_00735"/>
<protein>
    <recommendedName>
        <fullName evidence="1">FAD-dependent thymidylate synthase</fullName>
        <ecNumber evidence="1">2.1.1.148</ecNumber>
    </recommendedName>
</protein>
<gene>
    <name evidence="2" type="ORF">A2569_00735</name>
</gene>
<dbReference type="EC" id="2.1.1.148" evidence="1"/>
<dbReference type="GO" id="GO:0006231">
    <property type="term" value="P:dTMP biosynthetic process"/>
    <property type="evidence" value="ECO:0007669"/>
    <property type="project" value="UniProtKB-UniRule"/>
</dbReference>
<name>A0A1G2QMZ0_9BACT</name>
<dbReference type="CDD" id="cd20175">
    <property type="entry name" value="ThyX"/>
    <property type="match status" value="1"/>
</dbReference>
<dbReference type="Pfam" id="PF02511">
    <property type="entry name" value="Thy1"/>
    <property type="match status" value="1"/>
</dbReference>
<dbReference type="InterPro" id="IPR003669">
    <property type="entry name" value="Thymidylate_synthase_ThyX"/>
</dbReference>